<dbReference type="Pfam" id="PF00501">
    <property type="entry name" value="AMP-binding"/>
    <property type="match status" value="1"/>
</dbReference>
<dbReference type="InterPro" id="IPR045851">
    <property type="entry name" value="AMP-bd_C_sf"/>
</dbReference>
<dbReference type="GO" id="GO:0016874">
    <property type="term" value="F:ligase activity"/>
    <property type="evidence" value="ECO:0007669"/>
    <property type="project" value="UniProtKB-KW"/>
</dbReference>
<dbReference type="FunFam" id="3.40.50.12780:FF:000013">
    <property type="entry name" value="Long-chain-fatty-acid--AMP ligase FadD32"/>
    <property type="match status" value="1"/>
</dbReference>
<dbReference type="SUPFAM" id="SSF56801">
    <property type="entry name" value="Acetyl-CoA synthetase-like"/>
    <property type="match status" value="1"/>
</dbReference>
<dbReference type="GO" id="GO:0006633">
    <property type="term" value="P:fatty acid biosynthetic process"/>
    <property type="evidence" value="ECO:0007669"/>
    <property type="project" value="TreeGrafter"/>
</dbReference>
<dbReference type="CDD" id="cd05931">
    <property type="entry name" value="FAAL"/>
    <property type="match status" value="1"/>
</dbReference>
<dbReference type="AlphaFoldDB" id="A0A8J3R409"/>
<comment type="similarity">
    <text evidence="1">Belongs to the ATP-dependent AMP-binding enzyme family.</text>
</comment>
<dbReference type="GO" id="GO:0071766">
    <property type="term" value="P:Actinobacterium-type cell wall biogenesis"/>
    <property type="evidence" value="ECO:0007669"/>
    <property type="project" value="UniProtKB-ARBA"/>
</dbReference>
<keyword evidence="3" id="KW-0276">Fatty acid metabolism</keyword>
<dbReference type="Gene3D" id="3.30.300.30">
    <property type="match status" value="1"/>
</dbReference>
<evidence type="ECO:0000313" key="7">
    <source>
        <dbReference type="EMBL" id="GIH21404.1"/>
    </source>
</evidence>
<accession>A0A8J3R409</accession>
<evidence type="ECO:0000256" key="3">
    <source>
        <dbReference type="ARBA" id="ARBA00022832"/>
    </source>
</evidence>
<dbReference type="PANTHER" id="PTHR22754:SF32">
    <property type="entry name" value="DISCO-INTERACTING PROTEIN 2"/>
    <property type="match status" value="1"/>
</dbReference>
<keyword evidence="8" id="KW-1185">Reference proteome</keyword>
<dbReference type="PROSITE" id="PS00455">
    <property type="entry name" value="AMP_BINDING"/>
    <property type="match status" value="1"/>
</dbReference>
<dbReference type="EMBL" id="BONZ01000129">
    <property type="protein sequence ID" value="GIH21404.1"/>
    <property type="molecule type" value="Genomic_DNA"/>
</dbReference>
<dbReference type="PANTHER" id="PTHR22754">
    <property type="entry name" value="DISCO-INTERACTING PROTEIN 2 DIP2 -RELATED"/>
    <property type="match status" value="1"/>
</dbReference>
<reference evidence="7" key="1">
    <citation type="submission" date="2021-01" db="EMBL/GenBank/DDBJ databases">
        <title>Whole genome shotgun sequence of Rugosimonospora africana NBRC 104875.</title>
        <authorList>
            <person name="Komaki H."/>
            <person name="Tamura T."/>
        </authorList>
    </citation>
    <scope>NUCLEOTIDE SEQUENCE</scope>
    <source>
        <strain evidence="7">NBRC 104875</strain>
    </source>
</reference>
<comment type="caution">
    <text evidence="7">The sequence shown here is derived from an EMBL/GenBank/DDBJ whole genome shotgun (WGS) entry which is preliminary data.</text>
</comment>
<dbReference type="InterPro" id="IPR040097">
    <property type="entry name" value="FAAL/FAAC"/>
</dbReference>
<organism evidence="7 8">
    <name type="scientific">Rugosimonospora africana</name>
    <dbReference type="NCBI Taxonomy" id="556532"/>
    <lineage>
        <taxon>Bacteria</taxon>
        <taxon>Bacillati</taxon>
        <taxon>Actinomycetota</taxon>
        <taxon>Actinomycetes</taxon>
        <taxon>Micromonosporales</taxon>
        <taxon>Micromonosporaceae</taxon>
        <taxon>Rugosimonospora</taxon>
    </lineage>
</organism>
<dbReference type="GO" id="GO:0005886">
    <property type="term" value="C:plasma membrane"/>
    <property type="evidence" value="ECO:0007669"/>
    <property type="project" value="TreeGrafter"/>
</dbReference>
<protein>
    <submittedName>
        <fullName evidence="7">AMP-binding protein</fullName>
    </submittedName>
</protein>
<name>A0A8J3R409_9ACTN</name>
<evidence type="ECO:0000256" key="2">
    <source>
        <dbReference type="ARBA" id="ARBA00022598"/>
    </source>
</evidence>
<keyword evidence="4" id="KW-0443">Lipid metabolism</keyword>
<dbReference type="InterPro" id="IPR020845">
    <property type="entry name" value="AMP-binding_CS"/>
</dbReference>
<dbReference type="Proteomes" id="UP000642748">
    <property type="component" value="Unassembled WGS sequence"/>
</dbReference>
<feature type="region of interest" description="Disordered" evidence="5">
    <location>
        <begin position="554"/>
        <end position="586"/>
    </location>
</feature>
<dbReference type="InterPro" id="IPR000873">
    <property type="entry name" value="AMP-dep_synth/lig_dom"/>
</dbReference>
<dbReference type="GO" id="GO:0070566">
    <property type="term" value="F:adenylyltransferase activity"/>
    <property type="evidence" value="ECO:0007669"/>
    <property type="project" value="TreeGrafter"/>
</dbReference>
<sequence length="586" mass="62649">MSFVSEIRAQIGAHGDSRHYTFVDRLRAGRLSEARLTFREIDLRARAIAAMLHRADLIDQTVLLLYPSGLEFVTVFLGCLYARVIAVPAPLPDAGSHASSRVDAIARNAGVRTVLTDAAHRAAVVGRLATAVGPAGRVVATDSSLSPAPGEWEPPELLPETIAYLQYTSGSTSDPKGVAVSHGNLVSNETSIRTLVGERTGGQTAAGWLPHYHDMGLVGLLLQPLFSGTSLVFTSPTSFVMRPEIWLQMMDRHRADLTVAPDFGYAWCARRVTDAQLEHLDLSSVRIALNGAEPVRASTLREVAARLGPCGFDPQAWSPVYGLAEATLLVSGARRGATIRRFDASGLEHNRAVPSPSGNIELTGCGRPVGATVRIVEPEQREILPDGHVGEIWVQGGGVAAGHFRERATSEPKFRAHTRDGTGPFLRTGDLGFQLDGELYVTGRCDDLIIINGRNIYPQDIEATARKHPATETGAAFGMGPGQQHLVLVQEVRPRGLTGTSLRDLALQIRDDIVAAFGVPSVSVLLVRVGAIEKTTSGKVRRGRTRRLFHDGGLETLHSEVDPRLPTAPGLAPTAASSAGTGDSHA</sequence>
<dbReference type="Gene3D" id="3.40.50.12780">
    <property type="entry name" value="N-terminal domain of ligase-like"/>
    <property type="match status" value="1"/>
</dbReference>
<evidence type="ECO:0000256" key="5">
    <source>
        <dbReference type="SAM" id="MobiDB-lite"/>
    </source>
</evidence>
<feature type="compositionally biased region" description="Basic and acidic residues" evidence="5">
    <location>
        <begin position="554"/>
        <end position="563"/>
    </location>
</feature>
<feature type="domain" description="AMP-dependent synthetase/ligase" evidence="6">
    <location>
        <begin position="32"/>
        <end position="402"/>
    </location>
</feature>
<evidence type="ECO:0000256" key="1">
    <source>
        <dbReference type="ARBA" id="ARBA00006432"/>
    </source>
</evidence>
<feature type="compositionally biased region" description="Low complexity" evidence="5">
    <location>
        <begin position="565"/>
        <end position="586"/>
    </location>
</feature>
<gene>
    <name evidence="7" type="ORF">Raf01_95760</name>
</gene>
<evidence type="ECO:0000259" key="6">
    <source>
        <dbReference type="Pfam" id="PF00501"/>
    </source>
</evidence>
<evidence type="ECO:0000313" key="8">
    <source>
        <dbReference type="Proteomes" id="UP000642748"/>
    </source>
</evidence>
<keyword evidence="2" id="KW-0436">Ligase</keyword>
<proteinExistence type="inferred from homology"/>
<evidence type="ECO:0000256" key="4">
    <source>
        <dbReference type="ARBA" id="ARBA00023098"/>
    </source>
</evidence>
<dbReference type="InterPro" id="IPR042099">
    <property type="entry name" value="ANL_N_sf"/>
</dbReference>